<evidence type="ECO:0000313" key="2">
    <source>
        <dbReference type="Proteomes" id="UP000321595"/>
    </source>
</evidence>
<dbReference type="KEGG" id="bbae:FRD01_03885"/>
<name>A0A5B8XQU9_9DELT</name>
<reference evidence="1 2" key="1">
    <citation type="submission" date="2019-08" db="EMBL/GenBank/DDBJ databases">
        <authorList>
            <person name="Liang Q."/>
        </authorList>
    </citation>
    <scope>NUCLEOTIDE SEQUENCE [LARGE SCALE GENOMIC DNA]</scope>
    <source>
        <strain evidence="1 2">V1718</strain>
    </source>
</reference>
<gene>
    <name evidence="1" type="ORF">FRD01_03885</name>
</gene>
<proteinExistence type="predicted"/>
<sequence length="313" mass="35107">MATRVKFPESARVEISPQELAPGRFGYVQAISEALRVQGVGADVEELACAAALPFTTYAYNPEINKHEDPRRHSWLAEHFSNYGVFESVSYYTGANVMVVNEIADAEHWDLIRFELSLGRPLISTGWGRADGPVIITGYRDGERKVVTVWDGAERDVILSGRPQLDSEVFVNFLVVVRADARVQVEDSARERMRHGALKWAVQHGNKWTEFFHESRENYLVGKAGAEFIANVAKSELEAEEAEWFASHLGCRIPSLKSARALLNWDPSLGDVANELIAAAELWEKCEYDQALERERLALSALEMRLSELQPSS</sequence>
<dbReference type="AlphaFoldDB" id="A0A5B8XQU9"/>
<accession>A0A5B8XQU9</accession>
<dbReference type="EMBL" id="CP042467">
    <property type="protein sequence ID" value="QED26403.1"/>
    <property type="molecule type" value="Genomic_DNA"/>
</dbReference>
<evidence type="ECO:0000313" key="1">
    <source>
        <dbReference type="EMBL" id="QED26403.1"/>
    </source>
</evidence>
<protein>
    <submittedName>
        <fullName evidence="1">Uncharacterized protein</fullName>
    </submittedName>
</protein>
<dbReference type="RefSeq" id="WP_146957808.1">
    <property type="nucleotide sequence ID" value="NZ_CP042467.1"/>
</dbReference>
<dbReference type="Proteomes" id="UP000321595">
    <property type="component" value="Chromosome"/>
</dbReference>
<organism evidence="1 2">
    <name type="scientific">Microvenator marinus</name>
    <dbReference type="NCBI Taxonomy" id="2600177"/>
    <lineage>
        <taxon>Bacteria</taxon>
        <taxon>Deltaproteobacteria</taxon>
        <taxon>Bradymonadales</taxon>
        <taxon>Microvenatoraceae</taxon>
        <taxon>Microvenator</taxon>
    </lineage>
</organism>
<keyword evidence="2" id="KW-1185">Reference proteome</keyword>